<dbReference type="Proteomes" id="UP000029391">
    <property type="component" value="Unassembled WGS sequence"/>
</dbReference>
<evidence type="ECO:0000313" key="1">
    <source>
        <dbReference type="EMBL" id="KFN50673.1"/>
    </source>
</evidence>
<sequence>MKTLGRILLRVLVIILVLLALAWMGVAALRWQVLDEHAYAALTRMSEDTPVPPGENGYAALMLADYETGDLDAAGAEAALAADVARFADWYSGSVGALQAHVEDGGPEPGGFEPFADRGWPRRPVLAPNDARFCGLGGQGCLAQVAADPDAARAGLQEEAKRLDAMRRVLAAAHMSNPYLPTWSTPVPSWSLLRLPVTDAALAAADGRIDEAYAQTCDLLAAARRFDRSARGIIDKRVAQSAAEGAAALLLDLRRAHPRPALPESCAEAIAEVDAAEAGICLAMKGEFRMGQNLTNAWGRHGSWRPDRVLARQLLTDSAVRNAWNARAMAPFCADDADTRALAGEVARMVPTPAVGSTECLAAYIDCSLLAIAMPAIDVMAAVGVDHAAKLRLLLAAQAVADGRLAPAAAAAAAGVPGHPVAFDPATGTASLVPKWRSGNDTPFVVELAGLVPPGE</sequence>
<dbReference type="RefSeq" id="WP_026817161.1">
    <property type="nucleotide sequence ID" value="NZ_AUFF01000006.1"/>
</dbReference>
<dbReference type="eggNOG" id="ENOG50344TF">
    <property type="taxonomic scope" value="Bacteria"/>
</dbReference>
<gene>
    <name evidence="1" type="ORF">P873_05795</name>
</gene>
<name>A0A091BDB4_9GAMM</name>
<protein>
    <submittedName>
        <fullName evidence="1">Uncharacterized protein</fullName>
    </submittedName>
</protein>
<reference evidence="1 2" key="1">
    <citation type="submission" date="2013-09" db="EMBL/GenBank/DDBJ databases">
        <title>Genome sequencing of Arenimonas composti.</title>
        <authorList>
            <person name="Chen F."/>
            <person name="Wang G."/>
        </authorList>
    </citation>
    <scope>NUCLEOTIDE SEQUENCE [LARGE SCALE GENOMIC DNA]</scope>
    <source>
        <strain evidence="1 2">TR7-09</strain>
    </source>
</reference>
<dbReference type="AlphaFoldDB" id="A0A091BDB4"/>
<evidence type="ECO:0000313" key="2">
    <source>
        <dbReference type="Proteomes" id="UP000029391"/>
    </source>
</evidence>
<organism evidence="1 2">
    <name type="scientific">Arenimonas composti TR7-09 = DSM 18010</name>
    <dbReference type="NCBI Taxonomy" id="1121013"/>
    <lineage>
        <taxon>Bacteria</taxon>
        <taxon>Pseudomonadati</taxon>
        <taxon>Pseudomonadota</taxon>
        <taxon>Gammaproteobacteria</taxon>
        <taxon>Lysobacterales</taxon>
        <taxon>Lysobacteraceae</taxon>
        <taxon>Arenimonas</taxon>
    </lineage>
</organism>
<keyword evidence="2" id="KW-1185">Reference proteome</keyword>
<dbReference type="STRING" id="1121013.GCA_000426365_02175"/>
<comment type="caution">
    <text evidence="1">The sequence shown here is derived from an EMBL/GenBank/DDBJ whole genome shotgun (WGS) entry which is preliminary data.</text>
</comment>
<dbReference type="EMBL" id="AWXU01000017">
    <property type="protein sequence ID" value="KFN50673.1"/>
    <property type="molecule type" value="Genomic_DNA"/>
</dbReference>
<accession>A0A091BDB4</accession>
<proteinExistence type="predicted"/>